<dbReference type="EMBL" id="JAAEAA010000016">
    <property type="protein sequence ID" value="NDK56841.1"/>
    <property type="molecule type" value="Genomic_DNA"/>
</dbReference>
<keyword evidence="4" id="KW-1185">Reference proteome</keyword>
<dbReference type="RefSeq" id="WP_162346895.1">
    <property type="nucleotide sequence ID" value="NZ_JAAEAA010000016.1"/>
</dbReference>
<feature type="chain" id="PRO_5025611814" evidence="1">
    <location>
        <begin position="24"/>
        <end position="255"/>
    </location>
</feature>
<protein>
    <submittedName>
        <fullName evidence="3">T9SS type A sorting domain-containing protein</fullName>
    </submittedName>
</protein>
<gene>
    <name evidence="3" type="ORF">GWO68_13025</name>
</gene>
<dbReference type="InterPro" id="IPR026444">
    <property type="entry name" value="Secre_tail"/>
</dbReference>
<evidence type="ECO:0000256" key="1">
    <source>
        <dbReference type="SAM" id="SignalP"/>
    </source>
</evidence>
<proteinExistence type="predicted"/>
<dbReference type="AlphaFoldDB" id="A0A6B2H367"/>
<feature type="domain" description="Secretion system C-terminal sorting" evidence="2">
    <location>
        <begin position="185"/>
        <end position="253"/>
    </location>
</feature>
<feature type="signal peptide" evidence="1">
    <location>
        <begin position="1"/>
        <end position="23"/>
    </location>
</feature>
<name>A0A6B2H367_9BACT</name>
<organism evidence="3 4">
    <name type="scientific">Pontibacter fetidus</name>
    <dbReference type="NCBI Taxonomy" id="2700082"/>
    <lineage>
        <taxon>Bacteria</taxon>
        <taxon>Pseudomonadati</taxon>
        <taxon>Bacteroidota</taxon>
        <taxon>Cytophagia</taxon>
        <taxon>Cytophagales</taxon>
        <taxon>Hymenobacteraceae</taxon>
        <taxon>Pontibacter</taxon>
    </lineage>
</organism>
<evidence type="ECO:0000313" key="4">
    <source>
        <dbReference type="Proteomes" id="UP000478546"/>
    </source>
</evidence>
<evidence type="ECO:0000313" key="3">
    <source>
        <dbReference type="EMBL" id="NDK56841.1"/>
    </source>
</evidence>
<accession>A0A6B2H367</accession>
<dbReference type="NCBIfam" id="TIGR04183">
    <property type="entry name" value="Por_Secre_tail"/>
    <property type="match status" value="1"/>
</dbReference>
<comment type="caution">
    <text evidence="3">The sequence shown here is derived from an EMBL/GenBank/DDBJ whole genome shotgun (WGS) entry which is preliminary data.</text>
</comment>
<evidence type="ECO:0000259" key="2">
    <source>
        <dbReference type="Pfam" id="PF18962"/>
    </source>
</evidence>
<reference evidence="3 4" key="1">
    <citation type="submission" date="2020-01" db="EMBL/GenBank/DDBJ databases">
        <authorList>
            <person name="Kim M.K."/>
        </authorList>
    </citation>
    <scope>NUCLEOTIDE SEQUENCE [LARGE SCALE GENOMIC DNA]</scope>
    <source>
        <strain evidence="3 4">BT213</strain>
    </source>
</reference>
<sequence length="255" mass="27379">MKSTLRIALALSATMLFFGTANAQKAAAPLSATSANAAVLFNEPTIDGTLDVIPDLSVNNQASWDIFITAGDRAGEKVNVKITLADPAQRQNFTMEHALDASGTTWEPVTFNAEGVAIVGPQGGKALANSQEYFRVTFTQAGIYKYRLDLLRDDDNVIATKTEATRVSTVAGTDDMIADTRIMAYPTISSGTINVDLGQLRNAEMHVVDMLGRSVYSASKISGTTTIDTRRFGKGLYFVKVIKDGDAAALRFIVQ</sequence>
<dbReference type="Pfam" id="PF18962">
    <property type="entry name" value="Por_Secre_tail"/>
    <property type="match status" value="1"/>
</dbReference>
<keyword evidence="1" id="KW-0732">Signal</keyword>
<dbReference type="Proteomes" id="UP000478546">
    <property type="component" value="Unassembled WGS sequence"/>
</dbReference>